<evidence type="ECO:0000256" key="2">
    <source>
        <dbReference type="SAM" id="MobiDB-lite"/>
    </source>
</evidence>
<dbReference type="Pfam" id="PF04434">
    <property type="entry name" value="SWIM"/>
    <property type="match status" value="1"/>
</dbReference>
<feature type="compositionally biased region" description="Basic and acidic residues" evidence="2">
    <location>
        <begin position="26"/>
        <end position="50"/>
    </location>
</feature>
<keyword evidence="1" id="KW-0863">Zinc-finger</keyword>
<keyword evidence="1" id="KW-0862">Zinc</keyword>
<feature type="domain" description="SWIM-type" evidence="3">
    <location>
        <begin position="778"/>
        <end position="813"/>
    </location>
</feature>
<feature type="compositionally biased region" description="Basic and acidic residues" evidence="2">
    <location>
        <begin position="411"/>
        <end position="442"/>
    </location>
</feature>
<dbReference type="EMBL" id="BAABKB010000012">
    <property type="protein sequence ID" value="GAA5013879.1"/>
    <property type="molecule type" value="Genomic_DNA"/>
</dbReference>
<feature type="compositionally biased region" description="Gly residues" evidence="2">
    <location>
        <begin position="143"/>
        <end position="157"/>
    </location>
</feature>
<evidence type="ECO:0000256" key="1">
    <source>
        <dbReference type="PROSITE-ProRule" id="PRU00325"/>
    </source>
</evidence>
<feature type="region of interest" description="Disordered" evidence="2">
    <location>
        <begin position="872"/>
        <end position="897"/>
    </location>
</feature>
<evidence type="ECO:0000313" key="5">
    <source>
        <dbReference type="Proteomes" id="UP001501759"/>
    </source>
</evidence>
<feature type="region of interest" description="Disordered" evidence="2">
    <location>
        <begin position="1"/>
        <end position="661"/>
    </location>
</feature>
<feature type="compositionally biased region" description="Basic and acidic residues" evidence="2">
    <location>
        <begin position="474"/>
        <end position="485"/>
    </location>
</feature>
<feature type="compositionally biased region" description="Pro residues" evidence="2">
    <location>
        <begin position="873"/>
        <end position="892"/>
    </location>
</feature>
<evidence type="ECO:0000313" key="4">
    <source>
        <dbReference type="EMBL" id="GAA5013879.1"/>
    </source>
</evidence>
<dbReference type="InterPro" id="IPR007527">
    <property type="entry name" value="Znf_SWIM"/>
</dbReference>
<protein>
    <recommendedName>
        <fullName evidence="3">SWIM-type domain-containing protein</fullName>
    </recommendedName>
</protein>
<feature type="compositionally biased region" description="Low complexity" evidence="2">
    <location>
        <begin position="110"/>
        <end position="123"/>
    </location>
</feature>
<feature type="compositionally biased region" description="Basic and acidic residues" evidence="2">
    <location>
        <begin position="1"/>
        <end position="19"/>
    </location>
</feature>
<gene>
    <name evidence="4" type="ORF">GCM10023335_36960</name>
</gene>
<organism evidence="4 5">
    <name type="scientific">Streptomyces siamensis</name>
    <dbReference type="NCBI Taxonomy" id="1274986"/>
    <lineage>
        <taxon>Bacteria</taxon>
        <taxon>Bacillati</taxon>
        <taxon>Actinomycetota</taxon>
        <taxon>Actinomycetes</taxon>
        <taxon>Kitasatosporales</taxon>
        <taxon>Streptomycetaceae</taxon>
        <taxon>Streptomyces</taxon>
    </lineage>
</organism>
<accession>A0ABP9IXP2</accession>
<feature type="compositionally biased region" description="Low complexity" evidence="2">
    <location>
        <begin position="394"/>
        <end position="410"/>
    </location>
</feature>
<feature type="compositionally biased region" description="Basic and acidic residues" evidence="2">
    <location>
        <begin position="303"/>
        <end position="314"/>
    </location>
</feature>
<keyword evidence="1" id="KW-0479">Metal-binding</keyword>
<dbReference type="PANTHER" id="PTHR38133">
    <property type="entry name" value="SLR1429 PROTEIN"/>
    <property type="match status" value="1"/>
</dbReference>
<dbReference type="PANTHER" id="PTHR38133:SF1">
    <property type="entry name" value="SLR1429 PROTEIN"/>
    <property type="match status" value="1"/>
</dbReference>
<feature type="compositionally biased region" description="Low complexity" evidence="2">
    <location>
        <begin position="133"/>
        <end position="142"/>
    </location>
</feature>
<feature type="compositionally biased region" description="Low complexity" evidence="2">
    <location>
        <begin position="234"/>
        <end position="264"/>
    </location>
</feature>
<proteinExistence type="predicted"/>
<feature type="compositionally biased region" description="Low complexity" evidence="2">
    <location>
        <begin position="272"/>
        <end position="302"/>
    </location>
</feature>
<keyword evidence="5" id="KW-1185">Reference proteome</keyword>
<sequence length="1071" mass="107759">MTGDAAEERPTTDAARDPRPVTGARPADEARRALRAARERGARGTGEKPRAPAPSAMSGTDGDELSSGADTGRDELPSASRTGRSEPSSGPGAASPPGDASGAHGGGGPASAPTPGDGATPAPVATPAPASAPVPGLASAGGSASGVGPVSGVGPASGFGPASASGPGSGVGPVSAWGPASGLGRASASGPGSGPGRVSASGSGSASDHESAPGPVSARGLAPAPRPASTPGLASVPDSDSVPDSRSARDLGSGPGPAAASGAASGRGGAPSRGHASTSDSASEPAPASEPRPASGPAQAAREALRRATAESRARAAGAHVENPSGAENPSGPENPSAAESSSDAAASPGSETSSGSQTPSHTPPSPGGAPLSEPGGADGPGSVRAAGGHGLRPADSPASGAAGRGARPGDVAREALRAARDEARRARADAAADEAGPERQRPITPVSKGVEGGSRSAESRTGRRAAPPGRRRRDPEPRARELRELLAGAFRMPTDDADGTEDTYAPSEPPHARPRAAGREPAAGHPARHSDLPPTAPDALPGEAGDVDGRGRRGGSALPGGPLPAAPTPTPGRPGGDDEPPRAADATGSGARYRAAADPPSGEPGERGGPSRGGRTARPGSGHGGPADVREARPATADRTALTGDRLPRSMASPGRDGELRRTFAAFPAREPETDAFAETWWGNAWVSALEEGALDAARLARGRTYAGHGHVDAITVTPGLVLAYVHGTRPRPYRVQVRVRTLSDEDWDRFLDAAAERPGHIAALLDKQMPRSLAECGVALLPGPGELEPRCSCPDSGHPCKHAAALCYQAARLLDEDPFVLLLLRGRGERELLDALSRRSAARAARAAQEQEPAPVPGVRARDMLATRALPPLPAPLPPPAHPEQPPTYPGVPGGPDTFALDQLATDAAARAHTLLTTGRDPVAELTLWQDAVRIAAARPGSGLTAATRSLYASLASASGRTATDLARAVAAWRQGGFEALKVLEEPWDPPAGRFDRARPLLLAADLPAFRPWRNHLTHPRGHAQLRLGQNGLWYAYESEPGHDDWWPRGTPDLDPVGALTGLGAPGEL</sequence>
<feature type="compositionally biased region" description="Pro residues" evidence="2">
    <location>
        <begin position="562"/>
        <end position="573"/>
    </location>
</feature>
<reference evidence="5" key="1">
    <citation type="journal article" date="2019" name="Int. J. Syst. Evol. Microbiol.">
        <title>The Global Catalogue of Microorganisms (GCM) 10K type strain sequencing project: providing services to taxonomists for standard genome sequencing and annotation.</title>
        <authorList>
            <consortium name="The Broad Institute Genomics Platform"/>
            <consortium name="The Broad Institute Genome Sequencing Center for Infectious Disease"/>
            <person name="Wu L."/>
            <person name="Ma J."/>
        </authorList>
    </citation>
    <scope>NUCLEOTIDE SEQUENCE [LARGE SCALE GENOMIC DNA]</scope>
    <source>
        <strain evidence="5">JCM 18409</strain>
    </source>
</reference>
<dbReference type="Proteomes" id="UP001501759">
    <property type="component" value="Unassembled WGS sequence"/>
</dbReference>
<name>A0ABP9IXP2_9ACTN</name>
<feature type="compositionally biased region" description="Low complexity" evidence="2">
    <location>
        <begin position="158"/>
        <end position="206"/>
    </location>
</feature>
<comment type="caution">
    <text evidence="4">The sequence shown here is derived from an EMBL/GenBank/DDBJ whole genome shotgun (WGS) entry which is preliminary data.</text>
</comment>
<dbReference type="PROSITE" id="PS50966">
    <property type="entry name" value="ZF_SWIM"/>
    <property type="match status" value="1"/>
</dbReference>
<evidence type="ECO:0000259" key="3">
    <source>
        <dbReference type="PROSITE" id="PS50966"/>
    </source>
</evidence>
<feature type="compositionally biased region" description="Low complexity" evidence="2">
    <location>
        <begin position="330"/>
        <end position="352"/>
    </location>
</feature>
<feature type="compositionally biased region" description="Low complexity" evidence="2">
    <location>
        <begin position="87"/>
        <end position="102"/>
    </location>
</feature>